<feature type="compositionally biased region" description="Polar residues" evidence="1">
    <location>
        <begin position="64"/>
        <end position="74"/>
    </location>
</feature>
<dbReference type="AlphaFoldDB" id="A0A8H4QF56"/>
<evidence type="ECO:0000256" key="1">
    <source>
        <dbReference type="SAM" id="MobiDB-lite"/>
    </source>
</evidence>
<feature type="region of interest" description="Disordered" evidence="1">
    <location>
        <begin position="1"/>
        <end position="128"/>
    </location>
</feature>
<comment type="caution">
    <text evidence="2">The sequence shown here is derived from an EMBL/GenBank/DDBJ whole genome shotgun (WGS) entry which is preliminary data.</text>
</comment>
<evidence type="ECO:0000313" key="2">
    <source>
        <dbReference type="EMBL" id="KAF4609546.1"/>
    </source>
</evidence>
<dbReference type="Gene3D" id="1.20.120.900">
    <property type="entry name" value="Pex19, mPTS binding domain"/>
    <property type="match status" value="1"/>
</dbReference>
<dbReference type="GO" id="GO:0005778">
    <property type="term" value="C:peroxisomal membrane"/>
    <property type="evidence" value="ECO:0007669"/>
    <property type="project" value="TreeGrafter"/>
</dbReference>
<gene>
    <name evidence="2" type="ORF">D9613_012315</name>
</gene>
<dbReference type="Proteomes" id="UP000521872">
    <property type="component" value="Unassembled WGS sequence"/>
</dbReference>
<dbReference type="InterPro" id="IPR038322">
    <property type="entry name" value="Pex19_C_sf"/>
</dbReference>
<reference evidence="2 3" key="1">
    <citation type="submission" date="2019-12" db="EMBL/GenBank/DDBJ databases">
        <authorList>
            <person name="Floudas D."/>
            <person name="Bentzer J."/>
            <person name="Ahren D."/>
            <person name="Johansson T."/>
            <person name="Persson P."/>
            <person name="Tunlid A."/>
        </authorList>
    </citation>
    <scope>NUCLEOTIDE SEQUENCE [LARGE SCALE GENOMIC DNA]</scope>
    <source>
        <strain evidence="2 3">CBS 102.39</strain>
    </source>
</reference>
<organism evidence="2 3">
    <name type="scientific">Agrocybe pediades</name>
    <dbReference type="NCBI Taxonomy" id="84607"/>
    <lineage>
        <taxon>Eukaryota</taxon>
        <taxon>Fungi</taxon>
        <taxon>Dikarya</taxon>
        <taxon>Basidiomycota</taxon>
        <taxon>Agaricomycotina</taxon>
        <taxon>Agaricomycetes</taxon>
        <taxon>Agaricomycetidae</taxon>
        <taxon>Agaricales</taxon>
        <taxon>Agaricineae</taxon>
        <taxon>Strophariaceae</taxon>
        <taxon>Agrocybe</taxon>
    </lineage>
</organism>
<accession>A0A8H4QF56</accession>
<name>A0A8H4QF56_9AGAR</name>
<feature type="compositionally biased region" description="Low complexity" evidence="1">
    <location>
        <begin position="110"/>
        <end position="121"/>
    </location>
</feature>
<dbReference type="PANTHER" id="PTHR12774:SF2">
    <property type="entry name" value="PEROXISOMAL BIOGENESIS FACTOR 19"/>
    <property type="match status" value="1"/>
</dbReference>
<feature type="compositionally biased region" description="Acidic residues" evidence="1">
    <location>
        <begin position="17"/>
        <end position="29"/>
    </location>
</feature>
<keyword evidence="3" id="KW-1185">Reference proteome</keyword>
<sequence>MSTTTNKPTLEKKTADPEEDLDDLDDVLDEFNAAPSPPPPTATTQQTFGRPRNNTRVDAPPTSIPGSGSKLDSTTEADEDLLSSEFAKELAAGMENLMREITGERLGEDASGSAEGSSSTMSEEERTRALKAAWEAMLVEGMDGNIGGAGGLEGLGGGNTSANSDGKAKEQGGTAFQDKIKQAMEKLKESESKFQASGANKNDPESLEDLLKSLGDLGLGAGGEDEQELAGFLENMMGQLMSKEVLYEPLKELADGFPGYLAKPPAPLSQEDRTRYQSQLECVRKILAVFEKPDYSDSTLEYNKQIVDLMSEMQGYGSPPTEIMGPLPPGLDGTNGIPGLGEDGCTIA</sequence>
<evidence type="ECO:0008006" key="4">
    <source>
        <dbReference type="Google" id="ProtNLM"/>
    </source>
</evidence>
<dbReference type="PANTHER" id="PTHR12774">
    <property type="entry name" value="PEROXISOMAL BIOGENESIS FACTOR 19"/>
    <property type="match status" value="1"/>
</dbReference>
<dbReference type="Pfam" id="PF04614">
    <property type="entry name" value="Pex19"/>
    <property type="match status" value="1"/>
</dbReference>
<proteinExistence type="predicted"/>
<evidence type="ECO:0000313" key="3">
    <source>
        <dbReference type="Proteomes" id="UP000521872"/>
    </source>
</evidence>
<dbReference type="GO" id="GO:0033328">
    <property type="term" value="F:peroxisome membrane targeting sequence binding"/>
    <property type="evidence" value="ECO:0007669"/>
    <property type="project" value="TreeGrafter"/>
</dbReference>
<feature type="compositionally biased region" description="Polar residues" evidence="1">
    <location>
        <begin position="45"/>
        <end position="56"/>
    </location>
</feature>
<feature type="compositionally biased region" description="Basic and acidic residues" evidence="1">
    <location>
        <begin position="97"/>
        <end position="108"/>
    </location>
</feature>
<protein>
    <recommendedName>
        <fullName evidence="4">Pex19-domain-containing protein</fullName>
    </recommendedName>
</protein>
<dbReference type="EMBL" id="JAACJL010000061">
    <property type="protein sequence ID" value="KAF4609546.1"/>
    <property type="molecule type" value="Genomic_DNA"/>
</dbReference>
<dbReference type="GO" id="GO:0045046">
    <property type="term" value="P:protein import into peroxisome membrane"/>
    <property type="evidence" value="ECO:0007669"/>
    <property type="project" value="TreeGrafter"/>
</dbReference>
<dbReference type="InterPro" id="IPR006708">
    <property type="entry name" value="Pex19"/>
</dbReference>
<feature type="region of interest" description="Disordered" evidence="1">
    <location>
        <begin position="186"/>
        <end position="206"/>
    </location>
</feature>